<reference evidence="2 3" key="1">
    <citation type="submission" date="2019-04" db="EMBL/GenBank/DDBJ databases">
        <title>An improved genome assembly and genetic linkage map for asparagus bean, Vigna unguiculata ssp. sesquipedialis.</title>
        <authorList>
            <person name="Xia Q."/>
            <person name="Zhang R."/>
            <person name="Dong Y."/>
        </authorList>
    </citation>
    <scope>NUCLEOTIDE SEQUENCE [LARGE SCALE GENOMIC DNA]</scope>
    <source>
        <tissue evidence="2">Leaf</tissue>
    </source>
</reference>
<feature type="region of interest" description="Disordered" evidence="1">
    <location>
        <begin position="72"/>
        <end position="92"/>
    </location>
</feature>
<dbReference type="Proteomes" id="UP000501690">
    <property type="component" value="Linkage Group LG3"/>
</dbReference>
<dbReference type="EMBL" id="CP039347">
    <property type="protein sequence ID" value="QCD86182.1"/>
    <property type="molecule type" value="Genomic_DNA"/>
</dbReference>
<protein>
    <submittedName>
        <fullName evidence="2">Uncharacterized protein</fullName>
    </submittedName>
</protein>
<proteinExistence type="predicted"/>
<accession>A0A4D6LC86</accession>
<name>A0A4D6LC86_VIGUN</name>
<dbReference type="AlphaFoldDB" id="A0A4D6LC86"/>
<sequence length="130" mass="14693">MPFRSRVLPLLGFGDHREHASSNLFPFLRNLWESPLEDYVPLFRVKLVSGLLLAYSQRGTVAESDRLAQANLSRPGESYRGSPKCFPREESPRRATVRFGRANVSLRRGGARLSENARRVLMLDVGPSPR</sequence>
<evidence type="ECO:0000313" key="3">
    <source>
        <dbReference type="Proteomes" id="UP000501690"/>
    </source>
</evidence>
<evidence type="ECO:0000256" key="1">
    <source>
        <dbReference type="SAM" id="MobiDB-lite"/>
    </source>
</evidence>
<keyword evidence="3" id="KW-1185">Reference proteome</keyword>
<organism evidence="2 3">
    <name type="scientific">Vigna unguiculata</name>
    <name type="common">Cowpea</name>
    <dbReference type="NCBI Taxonomy" id="3917"/>
    <lineage>
        <taxon>Eukaryota</taxon>
        <taxon>Viridiplantae</taxon>
        <taxon>Streptophyta</taxon>
        <taxon>Embryophyta</taxon>
        <taxon>Tracheophyta</taxon>
        <taxon>Spermatophyta</taxon>
        <taxon>Magnoliopsida</taxon>
        <taxon>eudicotyledons</taxon>
        <taxon>Gunneridae</taxon>
        <taxon>Pentapetalae</taxon>
        <taxon>rosids</taxon>
        <taxon>fabids</taxon>
        <taxon>Fabales</taxon>
        <taxon>Fabaceae</taxon>
        <taxon>Papilionoideae</taxon>
        <taxon>50 kb inversion clade</taxon>
        <taxon>NPAAA clade</taxon>
        <taxon>indigoferoid/millettioid clade</taxon>
        <taxon>Phaseoleae</taxon>
        <taxon>Vigna</taxon>
    </lineage>
</organism>
<gene>
    <name evidence="2" type="ORF">DEO72_LG3g703</name>
</gene>
<evidence type="ECO:0000313" key="2">
    <source>
        <dbReference type="EMBL" id="QCD86182.1"/>
    </source>
</evidence>